<feature type="domain" description="TIL" evidence="3">
    <location>
        <begin position="92"/>
        <end position="144"/>
    </location>
</feature>
<keyword evidence="2" id="KW-1015">Disulfide bond</keyword>
<dbReference type="InterPro" id="IPR002919">
    <property type="entry name" value="TIL_dom"/>
</dbReference>
<dbReference type="EnsemblMetazoa" id="ISCW009398-RA">
    <property type="protein sequence ID" value="ISCW009398-PA"/>
    <property type="gene ID" value="ISCW009398"/>
</dbReference>
<dbReference type="PANTHER" id="PTHR23259:SF70">
    <property type="entry name" value="ACCESSORY GLAND PROTEIN ACP62F-RELATED"/>
    <property type="match status" value="1"/>
</dbReference>
<evidence type="ECO:0000259" key="3">
    <source>
        <dbReference type="Pfam" id="PF01826"/>
    </source>
</evidence>
<feature type="non-terminal residue" evidence="4">
    <location>
        <position position="1"/>
    </location>
</feature>
<keyword evidence="6" id="KW-1185">Reference proteome</keyword>
<dbReference type="EMBL" id="DS851704">
    <property type="protein sequence ID" value="EEC13494.1"/>
    <property type="molecule type" value="Genomic_DNA"/>
</dbReference>
<dbReference type="SUPFAM" id="SSF57567">
    <property type="entry name" value="Serine protease inhibitors"/>
    <property type="match status" value="3"/>
</dbReference>
<evidence type="ECO:0000313" key="4">
    <source>
        <dbReference type="EMBL" id="EEC13494.1"/>
    </source>
</evidence>
<reference evidence="4 6" key="1">
    <citation type="submission" date="2008-03" db="EMBL/GenBank/DDBJ databases">
        <title>Annotation of Ixodes scapularis.</title>
        <authorList>
            <consortium name="Ixodes scapularis Genome Project Consortium"/>
            <person name="Caler E."/>
            <person name="Hannick L.I."/>
            <person name="Bidwell S."/>
            <person name="Joardar V."/>
            <person name="Thiagarajan M."/>
            <person name="Amedeo P."/>
            <person name="Galinsky K.J."/>
            <person name="Schobel S."/>
            <person name="Inman J."/>
            <person name="Hostetler J."/>
            <person name="Miller J."/>
            <person name="Hammond M."/>
            <person name="Megy K."/>
            <person name="Lawson D."/>
            <person name="Kodira C."/>
            <person name="Sutton G."/>
            <person name="Meyer J."/>
            <person name="Hill C.A."/>
            <person name="Birren B."/>
            <person name="Nene V."/>
            <person name="Collins F."/>
            <person name="Alarcon-Chaidez F."/>
            <person name="Wikel S."/>
            <person name="Strausberg R."/>
        </authorList>
    </citation>
    <scope>NUCLEOTIDE SEQUENCE [LARGE SCALE GENOMIC DNA]</scope>
    <source>
        <strain evidence="6">Wikel</strain>
        <strain evidence="4">Wikel colony</strain>
    </source>
</reference>
<dbReference type="VEuPathDB" id="VectorBase:ISCW009398"/>
<reference evidence="5" key="2">
    <citation type="submission" date="2020-05" db="UniProtKB">
        <authorList>
            <consortium name="EnsemblMetazoa"/>
        </authorList>
    </citation>
    <scope>IDENTIFICATION</scope>
    <source>
        <strain evidence="5">wikel</strain>
    </source>
</reference>
<dbReference type="Gene3D" id="2.10.25.10">
    <property type="entry name" value="Laminin"/>
    <property type="match status" value="3"/>
</dbReference>
<dbReference type="VEuPathDB" id="VectorBase:ISCP_024652"/>
<gene>
    <name evidence="4" type="ORF">IscW_ISCW009398</name>
</gene>
<evidence type="ECO:0000313" key="5">
    <source>
        <dbReference type="EnsemblMetazoa" id="ISCW009398-PA"/>
    </source>
</evidence>
<dbReference type="Pfam" id="PF01826">
    <property type="entry name" value="TIL"/>
    <property type="match status" value="2"/>
</dbReference>
<dbReference type="PaxDb" id="6945-B7Q3S2"/>
<dbReference type="AlphaFoldDB" id="B7Q3S2"/>
<dbReference type="PANTHER" id="PTHR23259">
    <property type="entry name" value="RIDDLE"/>
    <property type="match status" value="1"/>
</dbReference>
<evidence type="ECO:0000256" key="1">
    <source>
        <dbReference type="ARBA" id="ARBA00022690"/>
    </source>
</evidence>
<dbReference type="InterPro" id="IPR036084">
    <property type="entry name" value="Ser_inhib-like_sf"/>
</dbReference>
<dbReference type="CDD" id="cd19941">
    <property type="entry name" value="TIL"/>
    <property type="match status" value="2"/>
</dbReference>
<dbReference type="EMBL" id="ABJB010666973">
    <property type="status" value="NOT_ANNOTATED_CDS"/>
    <property type="molecule type" value="Genomic_DNA"/>
</dbReference>
<proteinExistence type="predicted"/>
<sequence length="152" mass="16802">CVCKRGFLRTVLGECVTPEQCDRCKDKEFEVFMSCGTACPLVCNQTYPEGCTLQCVASCFCLPGYIRYDNLFITRSALLKKEKKGNCSDDVTMTYTTCRTACPATCNEESVGCPKVCEGDGCVCREKYFRISSGNKTCVAKEDCPTPNYSSK</sequence>
<dbReference type="HOGENOM" id="CLU_1726839_0_0_1"/>
<accession>B7Q3S2</accession>
<dbReference type="OrthoDB" id="6478697at2759"/>
<name>B7Q3S2_IXOSC</name>
<dbReference type="VEuPathDB" id="VectorBase:ISCI009398"/>
<feature type="domain" description="TIL" evidence="3">
    <location>
        <begin position="28"/>
        <end position="68"/>
    </location>
</feature>
<dbReference type="Proteomes" id="UP000001555">
    <property type="component" value="Unassembled WGS sequence"/>
</dbReference>
<evidence type="ECO:0000256" key="2">
    <source>
        <dbReference type="ARBA" id="ARBA00023157"/>
    </source>
</evidence>
<organism>
    <name type="scientific">Ixodes scapularis</name>
    <name type="common">Black-legged tick</name>
    <name type="synonym">Deer tick</name>
    <dbReference type="NCBI Taxonomy" id="6945"/>
    <lineage>
        <taxon>Eukaryota</taxon>
        <taxon>Metazoa</taxon>
        <taxon>Ecdysozoa</taxon>
        <taxon>Arthropoda</taxon>
        <taxon>Chelicerata</taxon>
        <taxon>Arachnida</taxon>
        <taxon>Acari</taxon>
        <taxon>Parasitiformes</taxon>
        <taxon>Ixodida</taxon>
        <taxon>Ixodoidea</taxon>
        <taxon>Ixodidae</taxon>
        <taxon>Ixodinae</taxon>
        <taxon>Ixodes</taxon>
    </lineage>
</organism>
<protein>
    <submittedName>
        <fullName evidence="4 5">Secreted protein, putative</fullName>
    </submittedName>
</protein>
<dbReference type="GO" id="GO:0030414">
    <property type="term" value="F:peptidase inhibitor activity"/>
    <property type="evidence" value="ECO:0007669"/>
    <property type="project" value="UniProtKB-KW"/>
</dbReference>
<dbReference type="InterPro" id="IPR051368">
    <property type="entry name" value="SerProtInhib-TIL_Domain"/>
</dbReference>
<dbReference type="STRING" id="6945.B7Q3S2"/>
<evidence type="ECO:0000313" key="6">
    <source>
        <dbReference type="Proteomes" id="UP000001555"/>
    </source>
</evidence>
<keyword evidence="1" id="KW-0646">Protease inhibitor</keyword>